<keyword evidence="1" id="KW-1133">Transmembrane helix</keyword>
<dbReference type="AlphaFoldDB" id="A0A921HYE4"/>
<evidence type="ECO:0000313" key="2">
    <source>
        <dbReference type="EMBL" id="HJF93379.1"/>
    </source>
</evidence>
<reference evidence="2" key="1">
    <citation type="journal article" date="2021" name="PeerJ">
        <title>Extensive microbial diversity within the chicken gut microbiome revealed by metagenomics and culture.</title>
        <authorList>
            <person name="Gilroy R."/>
            <person name="Ravi A."/>
            <person name="Getino M."/>
            <person name="Pursley I."/>
            <person name="Horton D.L."/>
            <person name="Alikhan N.F."/>
            <person name="Baker D."/>
            <person name="Gharbi K."/>
            <person name="Hall N."/>
            <person name="Watson M."/>
            <person name="Adriaenssens E.M."/>
            <person name="Foster-Nyarko E."/>
            <person name="Jarju S."/>
            <person name="Secka A."/>
            <person name="Antonio M."/>
            <person name="Oren A."/>
            <person name="Chaudhuri R.R."/>
            <person name="La Ragione R."/>
            <person name="Hildebrand F."/>
            <person name="Pallen M.J."/>
        </authorList>
    </citation>
    <scope>NUCLEOTIDE SEQUENCE</scope>
    <source>
        <strain evidence="2">ChiSjej5B23-16112</strain>
    </source>
</reference>
<dbReference type="EMBL" id="DYVY01000024">
    <property type="protein sequence ID" value="HJF93379.1"/>
    <property type="molecule type" value="Genomic_DNA"/>
</dbReference>
<reference evidence="2" key="2">
    <citation type="submission" date="2021-09" db="EMBL/GenBank/DDBJ databases">
        <authorList>
            <person name="Gilroy R."/>
        </authorList>
    </citation>
    <scope>NUCLEOTIDE SEQUENCE</scope>
    <source>
        <strain evidence="2">ChiSjej5B23-16112</strain>
    </source>
</reference>
<organism evidence="2 3">
    <name type="scientific">Lachnoclostridium phocaeense</name>
    <dbReference type="NCBI Taxonomy" id="1871021"/>
    <lineage>
        <taxon>Bacteria</taxon>
        <taxon>Bacillati</taxon>
        <taxon>Bacillota</taxon>
        <taxon>Clostridia</taxon>
        <taxon>Lachnospirales</taxon>
        <taxon>Lachnospiraceae</taxon>
    </lineage>
</organism>
<dbReference type="Proteomes" id="UP000769156">
    <property type="component" value="Unassembled WGS sequence"/>
</dbReference>
<keyword evidence="1" id="KW-0472">Membrane</keyword>
<sequence length="56" mass="6015">MKTTALNGNMVITDNGGMTIMERIKKYFEENGSIIAGGFLIMNGGNLAAAYRAMGR</sequence>
<name>A0A921HYE4_9FIRM</name>
<gene>
    <name evidence="2" type="ORF">K8V82_01115</name>
</gene>
<evidence type="ECO:0000256" key="1">
    <source>
        <dbReference type="SAM" id="Phobius"/>
    </source>
</evidence>
<evidence type="ECO:0000313" key="3">
    <source>
        <dbReference type="Proteomes" id="UP000769156"/>
    </source>
</evidence>
<comment type="caution">
    <text evidence="2">The sequence shown here is derived from an EMBL/GenBank/DDBJ whole genome shotgun (WGS) entry which is preliminary data.</text>
</comment>
<proteinExistence type="predicted"/>
<protein>
    <submittedName>
        <fullName evidence="2">Uncharacterized protein</fullName>
    </submittedName>
</protein>
<keyword evidence="1" id="KW-0812">Transmembrane</keyword>
<accession>A0A921HYE4</accession>
<feature type="transmembrane region" description="Helical" evidence="1">
    <location>
        <begin position="34"/>
        <end position="54"/>
    </location>
</feature>